<protein>
    <recommendedName>
        <fullName evidence="2">DUF262 domain-containing protein</fullName>
    </recommendedName>
</protein>
<evidence type="ECO:0000313" key="1">
    <source>
        <dbReference type="EMBL" id="GAH62366.1"/>
    </source>
</evidence>
<gene>
    <name evidence="1" type="ORF">S03H2_53769</name>
</gene>
<name>X1GWQ3_9ZZZZ</name>
<organism evidence="1">
    <name type="scientific">marine sediment metagenome</name>
    <dbReference type="NCBI Taxonomy" id="412755"/>
    <lineage>
        <taxon>unclassified sequences</taxon>
        <taxon>metagenomes</taxon>
        <taxon>ecological metagenomes</taxon>
    </lineage>
</organism>
<sequence>MIVNRYSVNQKSINSLLVDIRSNEIAIPEIQRAFVW</sequence>
<dbReference type="AlphaFoldDB" id="X1GWQ3"/>
<dbReference type="EMBL" id="BARU01034236">
    <property type="protein sequence ID" value="GAH62366.1"/>
    <property type="molecule type" value="Genomic_DNA"/>
</dbReference>
<evidence type="ECO:0008006" key="2">
    <source>
        <dbReference type="Google" id="ProtNLM"/>
    </source>
</evidence>
<feature type="non-terminal residue" evidence="1">
    <location>
        <position position="36"/>
    </location>
</feature>
<proteinExistence type="predicted"/>
<reference evidence="1" key="1">
    <citation type="journal article" date="2014" name="Front. Microbiol.">
        <title>High frequency of phylogenetically diverse reductive dehalogenase-homologous genes in deep subseafloor sedimentary metagenomes.</title>
        <authorList>
            <person name="Kawai M."/>
            <person name="Futagami T."/>
            <person name="Toyoda A."/>
            <person name="Takaki Y."/>
            <person name="Nishi S."/>
            <person name="Hori S."/>
            <person name="Arai W."/>
            <person name="Tsubouchi T."/>
            <person name="Morono Y."/>
            <person name="Uchiyama I."/>
            <person name="Ito T."/>
            <person name="Fujiyama A."/>
            <person name="Inagaki F."/>
            <person name="Takami H."/>
        </authorList>
    </citation>
    <scope>NUCLEOTIDE SEQUENCE</scope>
    <source>
        <strain evidence="1">Expedition CK06-06</strain>
    </source>
</reference>
<comment type="caution">
    <text evidence="1">The sequence shown here is derived from an EMBL/GenBank/DDBJ whole genome shotgun (WGS) entry which is preliminary data.</text>
</comment>
<accession>X1GWQ3</accession>